<keyword evidence="9 12" id="KW-0206">Cytoskeleton</keyword>
<evidence type="ECO:0000256" key="11">
    <source>
        <dbReference type="ARBA" id="ARBA00057688"/>
    </source>
</evidence>
<evidence type="ECO:0000256" key="12">
    <source>
        <dbReference type="RuleBase" id="RU365010"/>
    </source>
</evidence>
<evidence type="ECO:0000256" key="2">
    <source>
        <dbReference type="ARBA" id="ARBA00010156"/>
    </source>
</evidence>
<keyword evidence="7" id="KW-0969">Cilium</keyword>
<protein>
    <recommendedName>
        <fullName evidence="12">Dynein light chain</fullName>
    </recommendedName>
</protein>
<dbReference type="SUPFAM" id="SSF54648">
    <property type="entry name" value="DLC"/>
    <property type="match status" value="1"/>
</dbReference>
<evidence type="ECO:0000256" key="3">
    <source>
        <dbReference type="ARBA" id="ARBA00011655"/>
    </source>
</evidence>
<dbReference type="GO" id="GO:0005930">
    <property type="term" value="C:axoneme"/>
    <property type="evidence" value="ECO:0007669"/>
    <property type="project" value="UniProtKB-SubCell"/>
</dbReference>
<evidence type="ECO:0000256" key="6">
    <source>
        <dbReference type="ARBA" id="ARBA00023017"/>
    </source>
</evidence>
<dbReference type="Pfam" id="PF01221">
    <property type="entry name" value="Dynein_light"/>
    <property type="match status" value="1"/>
</dbReference>
<evidence type="ECO:0000256" key="9">
    <source>
        <dbReference type="ARBA" id="ARBA00023212"/>
    </source>
</evidence>
<comment type="subcellular location">
    <subcellularLocation>
        <location evidence="1">Cytoplasm</location>
        <location evidence="1">Cytoskeleton</location>
        <location evidence="1">Cilium axoneme</location>
    </subcellularLocation>
</comment>
<evidence type="ECO:0000256" key="10">
    <source>
        <dbReference type="ARBA" id="ARBA00023273"/>
    </source>
</evidence>
<accession>A0A4E0RX02</accession>
<comment type="similarity">
    <text evidence="2 12">Belongs to the dynein light chain family.</text>
</comment>
<dbReference type="GO" id="GO:0005874">
    <property type="term" value="C:microtubule"/>
    <property type="evidence" value="ECO:0007669"/>
    <property type="project" value="UniProtKB-KW"/>
</dbReference>
<dbReference type="Proteomes" id="UP000230066">
    <property type="component" value="Unassembled WGS sequence"/>
</dbReference>
<comment type="caution">
    <text evidence="13">The sequence shown here is derived from an EMBL/GenBank/DDBJ whole genome shotgun (WGS) entry which is preliminary data.</text>
</comment>
<keyword evidence="14" id="KW-1185">Reference proteome</keyword>
<dbReference type="GO" id="GO:0030286">
    <property type="term" value="C:dynein complex"/>
    <property type="evidence" value="ECO:0007669"/>
    <property type="project" value="UniProtKB-KW"/>
</dbReference>
<keyword evidence="10" id="KW-0966">Cell projection</keyword>
<organism evidence="13 14">
    <name type="scientific">Fasciola hepatica</name>
    <name type="common">Liver fluke</name>
    <dbReference type="NCBI Taxonomy" id="6192"/>
    <lineage>
        <taxon>Eukaryota</taxon>
        <taxon>Metazoa</taxon>
        <taxon>Spiralia</taxon>
        <taxon>Lophotrochozoa</taxon>
        <taxon>Platyhelminthes</taxon>
        <taxon>Trematoda</taxon>
        <taxon>Digenea</taxon>
        <taxon>Plagiorchiida</taxon>
        <taxon>Echinostomata</taxon>
        <taxon>Echinostomatoidea</taxon>
        <taxon>Fasciolidae</taxon>
        <taxon>Fasciola</taxon>
    </lineage>
</organism>
<dbReference type="SMART" id="SM01375">
    <property type="entry name" value="Dynein_light"/>
    <property type="match status" value="1"/>
</dbReference>
<keyword evidence="4 12" id="KW-0963">Cytoplasm</keyword>
<dbReference type="AlphaFoldDB" id="A0A4E0RX02"/>
<name>A0A4E0RX02_FASHE</name>
<comment type="function">
    <text evidence="11">Force generating protein of respiratory cilia. Produces force towards the minus ends of microtubules. Dynein has ATPase activity.</text>
</comment>
<evidence type="ECO:0000256" key="5">
    <source>
        <dbReference type="ARBA" id="ARBA00022701"/>
    </source>
</evidence>
<evidence type="ECO:0000313" key="13">
    <source>
        <dbReference type="EMBL" id="THD19980.1"/>
    </source>
</evidence>
<keyword evidence="5 12" id="KW-0493">Microtubule</keyword>
<dbReference type="InterPro" id="IPR037177">
    <property type="entry name" value="DLC_sf"/>
</dbReference>
<evidence type="ECO:0000256" key="1">
    <source>
        <dbReference type="ARBA" id="ARBA00004430"/>
    </source>
</evidence>
<reference evidence="13" key="1">
    <citation type="submission" date="2019-03" db="EMBL/GenBank/DDBJ databases">
        <title>Improved annotation for the trematode Fasciola hepatica.</title>
        <authorList>
            <person name="Choi Y.-J."/>
            <person name="Martin J."/>
            <person name="Mitreva M."/>
        </authorList>
    </citation>
    <scope>NUCLEOTIDE SEQUENCE [LARGE SCALE GENOMIC DNA]</scope>
</reference>
<keyword evidence="6 12" id="KW-0243">Dynein</keyword>
<dbReference type="Gene3D" id="3.30.740.10">
    <property type="entry name" value="Protein Inhibitor Of Neuronal Nitric Oxide Synthase"/>
    <property type="match status" value="1"/>
</dbReference>
<sequence length="104" mass="11939">MAEDQVLRKEEPRRVHTYPYIKHSDMQEDMRTEVMELCVTACEKFTTDNEAAARFVKEAMDKKFGAAWHAVVGEGYGFEITHDLSNLLYMLCGGNLAIMVWKCS</sequence>
<evidence type="ECO:0000256" key="7">
    <source>
        <dbReference type="ARBA" id="ARBA00023069"/>
    </source>
</evidence>
<dbReference type="PANTHER" id="PTHR11886">
    <property type="entry name" value="DYNEIN LIGHT CHAIN"/>
    <property type="match status" value="1"/>
</dbReference>
<evidence type="ECO:0000313" key="14">
    <source>
        <dbReference type="Proteomes" id="UP000230066"/>
    </source>
</evidence>
<dbReference type="GO" id="GO:0007017">
    <property type="term" value="P:microtubule-based process"/>
    <property type="evidence" value="ECO:0007669"/>
    <property type="project" value="InterPro"/>
</dbReference>
<dbReference type="EMBL" id="JXXN02005311">
    <property type="protein sequence ID" value="THD19980.1"/>
    <property type="molecule type" value="Genomic_DNA"/>
</dbReference>
<comment type="subunit">
    <text evidence="3">Consists of at least two heavy chains and a number of intermediate and light chains.</text>
</comment>
<evidence type="ECO:0000256" key="4">
    <source>
        <dbReference type="ARBA" id="ARBA00022490"/>
    </source>
</evidence>
<dbReference type="FunFam" id="3.30.740.10:FF:000002">
    <property type="entry name" value="Dynein light chain"/>
    <property type="match status" value="1"/>
</dbReference>
<dbReference type="CDD" id="cd21453">
    <property type="entry name" value="DLC-like_DNAL4"/>
    <property type="match status" value="1"/>
</dbReference>
<proteinExistence type="inferred from homology"/>
<evidence type="ECO:0000256" key="8">
    <source>
        <dbReference type="ARBA" id="ARBA00023175"/>
    </source>
</evidence>
<dbReference type="PANTHER" id="PTHR11886:SF2">
    <property type="entry name" value="DYNEIN AXONEMAL LIGHT CHAIN 4"/>
    <property type="match status" value="1"/>
</dbReference>
<keyword evidence="8 12" id="KW-0505">Motor protein</keyword>
<gene>
    <name evidence="13" type="ORF">D915_009271</name>
</gene>
<dbReference type="InterPro" id="IPR001372">
    <property type="entry name" value="Dynein_light_chain_typ-1/2"/>
</dbReference>